<gene>
    <name evidence="3" type="ORF">KC207_01395</name>
</gene>
<keyword evidence="2" id="KW-0732">Signal</keyword>
<sequence length="666" mass="68912">MSAVARLSVVLSTAVALVAGPAVVPGAASEPGDPLVALLVVNADSATPGVVDGPFDVVAELTGAGAADVSLVLRLPSWQHSTPPSPAPVVVRGGTCTATCRVTWRVDPADRRFPWYPGGARLDLSATSSGRSLDTYGTYVRYDPPVAPSWVKRLEAFPTKNTAGYAAEVFDTGGVVHVAGMPGRGAGERLAVTLEPLVPGPDDPPPASATGSWGSDPDTGYAEGSVVLDTTTVPEGRYRLRVQAHDGAGHWSYPGTGVLVVAHRPVVSARAGGSGVVALGMPTGLTATVQAPRASTDDLGVLRVTVGGRTTEHPGGLLSWYTPRDRTQPSSRTVTLPTTGLPAGRTPVSVEVLDARGVVVGRATTSVDVVDFQVRVEAPPLVVGRRTTARLSARIPAGVDVRDCRLVLREANLTSEGPDLCPETSVTVLDATRPIVPTAAGTASLGASILLHDAAGPVTERPVTVHARRTVTLQAPNRSRWGSVHTATVTVSDERTLGTTSAARSGLAVAVERRAAGSDRWVTVARGETGSGGVARLRYSQRATGRLRAVVVGTVPGTSVRSPSRPTTSVASVRWTGLPSSSRVGAAVRATVVATPYESGARVRFQARKVGARTWRTLASGAVTSSGSASVRARFASRGTWEVRVERVATPRQVAGYSSVRRVVVG</sequence>
<organism evidence="3 4">
    <name type="scientific">Phycicoccus avicenniae</name>
    <dbReference type="NCBI Taxonomy" id="2828860"/>
    <lineage>
        <taxon>Bacteria</taxon>
        <taxon>Bacillati</taxon>
        <taxon>Actinomycetota</taxon>
        <taxon>Actinomycetes</taxon>
        <taxon>Micrococcales</taxon>
        <taxon>Intrasporangiaceae</taxon>
        <taxon>Phycicoccus</taxon>
    </lineage>
</organism>
<dbReference type="RefSeq" id="WP_211601099.1">
    <property type="nucleotide sequence ID" value="NZ_JAGSNF010000001.1"/>
</dbReference>
<feature type="compositionally biased region" description="Pro residues" evidence="1">
    <location>
        <begin position="198"/>
        <end position="207"/>
    </location>
</feature>
<evidence type="ECO:0000256" key="1">
    <source>
        <dbReference type="SAM" id="MobiDB-lite"/>
    </source>
</evidence>
<evidence type="ECO:0000256" key="2">
    <source>
        <dbReference type="SAM" id="SignalP"/>
    </source>
</evidence>
<keyword evidence="4" id="KW-1185">Reference proteome</keyword>
<dbReference type="Proteomes" id="UP000677016">
    <property type="component" value="Unassembled WGS sequence"/>
</dbReference>
<reference evidence="3" key="1">
    <citation type="submission" date="2021-04" db="EMBL/GenBank/DDBJ databases">
        <title>Phycicoccus avicenniae sp. nov., a novel endophytic actinomycetes isolated from branch of Avicennia mariana.</title>
        <authorList>
            <person name="Tuo L."/>
        </authorList>
    </citation>
    <scope>NUCLEOTIDE SEQUENCE</scope>
    <source>
        <strain evidence="3">BSK3Z-2</strain>
    </source>
</reference>
<comment type="caution">
    <text evidence="3">The sequence shown here is derived from an EMBL/GenBank/DDBJ whole genome shotgun (WGS) entry which is preliminary data.</text>
</comment>
<feature type="region of interest" description="Disordered" evidence="1">
    <location>
        <begin position="197"/>
        <end position="222"/>
    </location>
</feature>
<accession>A0A941D702</accession>
<feature type="compositionally biased region" description="Polar residues" evidence="1">
    <location>
        <begin position="328"/>
        <end position="338"/>
    </location>
</feature>
<dbReference type="AlphaFoldDB" id="A0A941D702"/>
<evidence type="ECO:0000313" key="4">
    <source>
        <dbReference type="Proteomes" id="UP000677016"/>
    </source>
</evidence>
<feature type="region of interest" description="Disordered" evidence="1">
    <location>
        <begin position="323"/>
        <end position="342"/>
    </location>
</feature>
<feature type="signal peptide" evidence="2">
    <location>
        <begin position="1"/>
        <end position="18"/>
    </location>
</feature>
<protein>
    <submittedName>
        <fullName evidence="3">Uncharacterized protein</fullName>
    </submittedName>
</protein>
<proteinExistence type="predicted"/>
<dbReference type="EMBL" id="JAGSNF010000001">
    <property type="protein sequence ID" value="MBR7741945.1"/>
    <property type="molecule type" value="Genomic_DNA"/>
</dbReference>
<evidence type="ECO:0000313" key="3">
    <source>
        <dbReference type="EMBL" id="MBR7741945.1"/>
    </source>
</evidence>
<name>A0A941D702_9MICO</name>
<feature type="chain" id="PRO_5038547151" evidence="2">
    <location>
        <begin position="19"/>
        <end position="666"/>
    </location>
</feature>